<accession>A0AB34WYB6</accession>
<proteinExistence type="predicted"/>
<keyword evidence="1" id="KW-1133">Transmembrane helix</keyword>
<keyword evidence="1" id="KW-0812">Transmembrane</keyword>
<dbReference type="EMBL" id="LSDN01000018">
    <property type="protein sequence ID" value="KXB80234.1"/>
    <property type="molecule type" value="Genomic_DNA"/>
</dbReference>
<dbReference type="Proteomes" id="UP000070572">
    <property type="component" value="Unassembled WGS sequence"/>
</dbReference>
<gene>
    <name evidence="2" type="ORF">HMPREF1862_01458</name>
</gene>
<evidence type="ECO:0000256" key="1">
    <source>
        <dbReference type="SAM" id="Phobius"/>
    </source>
</evidence>
<organism evidence="2 3">
    <name type="scientific">Varibaculum cambriense</name>
    <dbReference type="NCBI Taxonomy" id="184870"/>
    <lineage>
        <taxon>Bacteria</taxon>
        <taxon>Bacillati</taxon>
        <taxon>Actinomycetota</taxon>
        <taxon>Actinomycetes</taxon>
        <taxon>Actinomycetales</taxon>
        <taxon>Actinomycetaceae</taxon>
        <taxon>Varibaculum</taxon>
    </lineage>
</organism>
<reference evidence="2 3" key="1">
    <citation type="submission" date="2016-01" db="EMBL/GenBank/DDBJ databases">
        <authorList>
            <person name="Mitreva M."/>
            <person name="Pepin K.H."/>
            <person name="Mihindukulasuriya K.A."/>
            <person name="Fulton R."/>
            <person name="Fronick C."/>
            <person name="O'Laughlin M."/>
            <person name="Miner T."/>
            <person name="Herter B."/>
            <person name="Rosa B.A."/>
            <person name="Cordes M."/>
            <person name="Tomlinson C."/>
            <person name="Wollam A."/>
            <person name="Palsikar V.B."/>
            <person name="Mardis E.R."/>
            <person name="Wilson R.K."/>
        </authorList>
    </citation>
    <scope>NUCLEOTIDE SEQUENCE [LARGE SCALE GENOMIC DNA]</scope>
    <source>
        <strain evidence="2 3">DNF00696</strain>
    </source>
</reference>
<dbReference type="AlphaFoldDB" id="A0AB34WYB6"/>
<feature type="transmembrane region" description="Helical" evidence="1">
    <location>
        <begin position="16"/>
        <end position="35"/>
    </location>
</feature>
<evidence type="ECO:0000313" key="3">
    <source>
        <dbReference type="Proteomes" id="UP000070572"/>
    </source>
</evidence>
<name>A0AB34WYB6_9ACTO</name>
<sequence>MERVTLPSSMVLGSHSWVALMVFQQSLLVAGVLLFHARGMLIVLGSELGFASICF</sequence>
<keyword evidence="1" id="KW-0472">Membrane</keyword>
<comment type="caution">
    <text evidence="2">The sequence shown here is derived from an EMBL/GenBank/DDBJ whole genome shotgun (WGS) entry which is preliminary data.</text>
</comment>
<evidence type="ECO:0000313" key="2">
    <source>
        <dbReference type="EMBL" id="KXB80234.1"/>
    </source>
</evidence>
<protein>
    <submittedName>
        <fullName evidence="2">Uncharacterized protein</fullName>
    </submittedName>
</protein>